<feature type="transmembrane region" description="Helical" evidence="6">
    <location>
        <begin position="97"/>
        <end position="118"/>
    </location>
</feature>
<dbReference type="Gene3D" id="1.20.1250.20">
    <property type="entry name" value="MFS general substrate transporter like domains"/>
    <property type="match status" value="1"/>
</dbReference>
<evidence type="ECO:0000256" key="3">
    <source>
        <dbReference type="ARBA" id="ARBA00022692"/>
    </source>
</evidence>
<feature type="transmembrane region" description="Helical" evidence="6">
    <location>
        <begin position="35"/>
        <end position="56"/>
    </location>
</feature>
<organism evidence="9 10">
    <name type="scientific">Roseibium alexandrii</name>
    <dbReference type="NCBI Taxonomy" id="388408"/>
    <lineage>
        <taxon>Bacteria</taxon>
        <taxon>Pseudomonadati</taxon>
        <taxon>Pseudomonadota</taxon>
        <taxon>Alphaproteobacteria</taxon>
        <taxon>Hyphomicrobiales</taxon>
        <taxon>Stappiaceae</taxon>
        <taxon>Roseibium</taxon>
    </lineage>
</organism>
<dbReference type="SUPFAM" id="SSF103473">
    <property type="entry name" value="MFS general substrate transporter"/>
    <property type="match status" value="1"/>
</dbReference>
<dbReference type="InterPro" id="IPR050189">
    <property type="entry name" value="MFS_Efflux_Transporters"/>
</dbReference>
<feature type="transmembrane region" description="Helical" evidence="6">
    <location>
        <begin position="294"/>
        <end position="314"/>
    </location>
</feature>
<evidence type="ECO:0000256" key="7">
    <source>
        <dbReference type="SAM" id="SignalP"/>
    </source>
</evidence>
<dbReference type="GO" id="GO:0005886">
    <property type="term" value="C:plasma membrane"/>
    <property type="evidence" value="ECO:0007669"/>
    <property type="project" value="UniProtKB-SubCell"/>
</dbReference>
<feature type="transmembrane region" description="Helical" evidence="6">
    <location>
        <begin position="262"/>
        <end position="282"/>
    </location>
</feature>
<dbReference type="PANTHER" id="PTHR43124">
    <property type="entry name" value="PURINE EFFLUX PUMP PBUE"/>
    <property type="match status" value="1"/>
</dbReference>
<protein>
    <submittedName>
        <fullName evidence="9">Purine efflux pump PbuE</fullName>
    </submittedName>
</protein>
<accession>A0A0M6ZQ39</accession>
<proteinExistence type="predicted"/>
<keyword evidence="10" id="KW-1185">Reference proteome</keyword>
<feature type="transmembrane region" description="Helical" evidence="6">
    <location>
        <begin position="130"/>
        <end position="152"/>
    </location>
</feature>
<dbReference type="Pfam" id="PF07690">
    <property type="entry name" value="MFS_1"/>
    <property type="match status" value="1"/>
</dbReference>
<feature type="transmembrane region" description="Helical" evidence="6">
    <location>
        <begin position="158"/>
        <end position="176"/>
    </location>
</feature>
<evidence type="ECO:0000256" key="5">
    <source>
        <dbReference type="ARBA" id="ARBA00023136"/>
    </source>
</evidence>
<feature type="transmembrane region" description="Helical" evidence="6">
    <location>
        <begin position="326"/>
        <end position="350"/>
    </location>
</feature>
<keyword evidence="5 6" id="KW-0472">Membrane</keyword>
<feature type="signal peptide" evidence="7">
    <location>
        <begin position="1"/>
        <end position="19"/>
    </location>
</feature>
<dbReference type="PANTHER" id="PTHR43124:SF10">
    <property type="entry name" value="PURINE EFFLUX PUMP PBUE"/>
    <property type="match status" value="1"/>
</dbReference>
<evidence type="ECO:0000313" key="9">
    <source>
        <dbReference type="EMBL" id="CTQ64351.1"/>
    </source>
</evidence>
<feature type="domain" description="Major facilitator superfamily (MFS) profile" evidence="8">
    <location>
        <begin position="1"/>
        <end position="381"/>
    </location>
</feature>
<feature type="transmembrane region" description="Helical" evidence="6">
    <location>
        <begin position="228"/>
        <end position="250"/>
    </location>
</feature>
<sequence>MMSLALLLCPFAFTMGAFAFSGALVPMAASLGVSVGEAAALQSGFAIACAFCGPVLAKLTSSLPRKPLLLTVLMLMTALNLLSAVVPGYGALMVSRVLVGGVGALAFPLATAIASAGATAESRPAAVAKVYAGIPLAMIIGIPIGSVLGHTIGWQACFAAMGVVSAMAFALVLVSVPSKLPMQKHTAGFRETVGVAIVAHLGIMLIASTALFTLVGLLGPIIRALTGFSGPGIAALQVIAGLSSLAGIRLGARYATVQNRSLLAVLFLVLAGSLAVVVPSLGLQQAGSIELGTILLSVVLGPVAQFAIGATVQARLAALAGSSATFVFALNASMVYLGQGLGIALGAAALDLSGIASAPALGTAIALFGCLFAVWLGHFAKNNFQTARG</sequence>
<name>A0A0M6ZQ39_9HYPH</name>
<evidence type="ECO:0000259" key="8">
    <source>
        <dbReference type="PROSITE" id="PS50850"/>
    </source>
</evidence>
<dbReference type="AlphaFoldDB" id="A0A0M6ZQ39"/>
<keyword evidence="4 6" id="KW-1133">Transmembrane helix</keyword>
<reference evidence="10" key="1">
    <citation type="submission" date="2015-07" db="EMBL/GenBank/DDBJ databases">
        <authorList>
            <person name="Rodrigo-Torres Lidia"/>
            <person name="Arahal R.David."/>
        </authorList>
    </citation>
    <scope>NUCLEOTIDE SEQUENCE [LARGE SCALE GENOMIC DNA]</scope>
    <source>
        <strain evidence="10">CECT 5112</strain>
    </source>
</reference>
<dbReference type="EMBL" id="CXWD01000001">
    <property type="protein sequence ID" value="CTQ64351.1"/>
    <property type="molecule type" value="Genomic_DNA"/>
</dbReference>
<evidence type="ECO:0000256" key="4">
    <source>
        <dbReference type="ARBA" id="ARBA00022989"/>
    </source>
</evidence>
<evidence type="ECO:0000256" key="2">
    <source>
        <dbReference type="ARBA" id="ARBA00022475"/>
    </source>
</evidence>
<keyword evidence="7" id="KW-0732">Signal</keyword>
<dbReference type="OrthoDB" id="9788453at2"/>
<dbReference type="Proteomes" id="UP000053235">
    <property type="component" value="Unassembled WGS sequence"/>
</dbReference>
<evidence type="ECO:0000256" key="1">
    <source>
        <dbReference type="ARBA" id="ARBA00004651"/>
    </source>
</evidence>
<evidence type="ECO:0000256" key="6">
    <source>
        <dbReference type="SAM" id="Phobius"/>
    </source>
</evidence>
<dbReference type="InterPro" id="IPR011701">
    <property type="entry name" value="MFS"/>
</dbReference>
<dbReference type="PROSITE" id="PS50850">
    <property type="entry name" value="MFS"/>
    <property type="match status" value="1"/>
</dbReference>
<dbReference type="STRING" id="388408.LAX5112_00266"/>
<dbReference type="RefSeq" id="WP_055670248.1">
    <property type="nucleotide sequence ID" value="NZ_CXWD01000001.1"/>
</dbReference>
<comment type="subcellular location">
    <subcellularLocation>
        <location evidence="1">Cell membrane</location>
        <topology evidence="1">Multi-pass membrane protein</topology>
    </subcellularLocation>
</comment>
<dbReference type="GO" id="GO:0022857">
    <property type="term" value="F:transmembrane transporter activity"/>
    <property type="evidence" value="ECO:0007669"/>
    <property type="project" value="InterPro"/>
</dbReference>
<feature type="transmembrane region" description="Helical" evidence="6">
    <location>
        <begin position="197"/>
        <end position="222"/>
    </location>
</feature>
<evidence type="ECO:0000313" key="10">
    <source>
        <dbReference type="Proteomes" id="UP000053235"/>
    </source>
</evidence>
<keyword evidence="3 6" id="KW-0812">Transmembrane</keyword>
<keyword evidence="2" id="KW-1003">Cell membrane</keyword>
<feature type="transmembrane region" description="Helical" evidence="6">
    <location>
        <begin position="356"/>
        <end position="376"/>
    </location>
</feature>
<feature type="transmembrane region" description="Helical" evidence="6">
    <location>
        <begin position="68"/>
        <end position="91"/>
    </location>
</feature>
<gene>
    <name evidence="9" type="primary">pbuE</name>
    <name evidence="9" type="ORF">LAX5112_00266</name>
</gene>
<dbReference type="InterPro" id="IPR036259">
    <property type="entry name" value="MFS_trans_sf"/>
</dbReference>
<feature type="chain" id="PRO_5005808888" evidence="7">
    <location>
        <begin position="20"/>
        <end position="389"/>
    </location>
</feature>
<dbReference type="InterPro" id="IPR020846">
    <property type="entry name" value="MFS_dom"/>
</dbReference>